<reference evidence="2 3" key="1">
    <citation type="submission" date="2021-01" db="EMBL/GenBank/DDBJ databases">
        <authorList>
            <person name="Ruan W."/>
            <person name="Khan S.A."/>
            <person name="Jeon C.O."/>
        </authorList>
    </citation>
    <scope>NUCLEOTIDE SEQUENCE [LARGE SCALE GENOMIC DNA]</scope>
    <source>
        <strain evidence="2 3">R798</strain>
    </source>
</reference>
<keyword evidence="1" id="KW-0812">Transmembrane</keyword>
<proteinExistence type="predicted"/>
<accession>A0ABS7SJ53</accession>
<keyword evidence="1" id="KW-0472">Membrane</keyword>
<name>A0ABS7SJ53_9BURK</name>
<feature type="transmembrane region" description="Helical" evidence="1">
    <location>
        <begin position="46"/>
        <end position="65"/>
    </location>
</feature>
<comment type="caution">
    <text evidence="2">The sequence shown here is derived from an EMBL/GenBank/DDBJ whole genome shotgun (WGS) entry which is preliminary data.</text>
</comment>
<protein>
    <submittedName>
        <fullName evidence="2">Uncharacterized protein</fullName>
    </submittedName>
</protein>
<organism evidence="2 3">
    <name type="scientific">Massilia soli</name>
    <dbReference type="NCBI Taxonomy" id="2792854"/>
    <lineage>
        <taxon>Bacteria</taxon>
        <taxon>Pseudomonadati</taxon>
        <taxon>Pseudomonadota</taxon>
        <taxon>Betaproteobacteria</taxon>
        <taxon>Burkholderiales</taxon>
        <taxon>Oxalobacteraceae</taxon>
        <taxon>Telluria group</taxon>
        <taxon>Massilia</taxon>
    </lineage>
</organism>
<gene>
    <name evidence="2" type="ORF">I4X03_000385</name>
</gene>
<reference evidence="2 3" key="2">
    <citation type="submission" date="2021-08" db="EMBL/GenBank/DDBJ databases">
        <title>Massilia sp. R798.</title>
        <authorList>
            <person name="Baek J.H."/>
            <person name="Jung H.S."/>
            <person name="Kim K.R."/>
            <person name="Jeon C.O."/>
        </authorList>
    </citation>
    <scope>NUCLEOTIDE SEQUENCE [LARGE SCALE GENOMIC DNA]</scope>
    <source>
        <strain evidence="2 3">R798</strain>
    </source>
</reference>
<evidence type="ECO:0000256" key="1">
    <source>
        <dbReference type="SAM" id="Phobius"/>
    </source>
</evidence>
<evidence type="ECO:0000313" key="2">
    <source>
        <dbReference type="EMBL" id="MBZ2205712.1"/>
    </source>
</evidence>
<keyword evidence="1" id="KW-1133">Transmembrane helix</keyword>
<keyword evidence="3" id="KW-1185">Reference proteome</keyword>
<dbReference type="EMBL" id="JAFBIL020000001">
    <property type="protein sequence ID" value="MBZ2205712.1"/>
    <property type="molecule type" value="Genomic_DNA"/>
</dbReference>
<dbReference type="Proteomes" id="UP000809349">
    <property type="component" value="Unassembled WGS sequence"/>
</dbReference>
<evidence type="ECO:0000313" key="3">
    <source>
        <dbReference type="Proteomes" id="UP000809349"/>
    </source>
</evidence>
<sequence>MARYFGASRFFVTFADAPMITALPPAGHLHHQGMEEMRAFLLPGQAWLAGTMLMDLLAAGMAIFGKRRH</sequence>